<accession>A0ACC2KQL6</accession>
<gene>
    <name evidence="1" type="ORF">MRB53_031986</name>
</gene>
<evidence type="ECO:0000313" key="2">
    <source>
        <dbReference type="Proteomes" id="UP001234297"/>
    </source>
</evidence>
<reference evidence="1 2" key="1">
    <citation type="journal article" date="2022" name="Hortic Res">
        <title>A haplotype resolved chromosomal level avocado genome allows analysis of novel avocado genes.</title>
        <authorList>
            <person name="Nath O."/>
            <person name="Fletcher S.J."/>
            <person name="Hayward A."/>
            <person name="Shaw L.M."/>
            <person name="Masouleh A.K."/>
            <person name="Furtado A."/>
            <person name="Henry R.J."/>
            <person name="Mitter N."/>
        </authorList>
    </citation>
    <scope>NUCLEOTIDE SEQUENCE [LARGE SCALE GENOMIC DNA]</scope>
    <source>
        <strain evidence="2">cv. Hass</strain>
    </source>
</reference>
<keyword evidence="2" id="KW-1185">Reference proteome</keyword>
<dbReference type="EMBL" id="CM056818">
    <property type="protein sequence ID" value="KAJ8623457.1"/>
    <property type="molecule type" value="Genomic_DNA"/>
</dbReference>
<dbReference type="Proteomes" id="UP001234297">
    <property type="component" value="Chromosome 10"/>
</dbReference>
<comment type="caution">
    <text evidence="1">The sequence shown here is derived from an EMBL/GenBank/DDBJ whole genome shotgun (WGS) entry which is preliminary data.</text>
</comment>
<organism evidence="1 2">
    <name type="scientific">Persea americana</name>
    <name type="common">Avocado</name>
    <dbReference type="NCBI Taxonomy" id="3435"/>
    <lineage>
        <taxon>Eukaryota</taxon>
        <taxon>Viridiplantae</taxon>
        <taxon>Streptophyta</taxon>
        <taxon>Embryophyta</taxon>
        <taxon>Tracheophyta</taxon>
        <taxon>Spermatophyta</taxon>
        <taxon>Magnoliopsida</taxon>
        <taxon>Magnoliidae</taxon>
        <taxon>Laurales</taxon>
        <taxon>Lauraceae</taxon>
        <taxon>Persea</taxon>
    </lineage>
</organism>
<sequence length="100" mass="11074">MRASSSETTCPSLTQFQGLRLSVLLPRKPNYLLAYRHVAQPQYRAARTTLEASLTATWQKESCSAPATISSRVGFYCRLRLHVTAAPKAPPPPPPPLYSF</sequence>
<evidence type="ECO:0000313" key="1">
    <source>
        <dbReference type="EMBL" id="KAJ8623457.1"/>
    </source>
</evidence>
<name>A0ACC2KQL6_PERAE</name>
<proteinExistence type="predicted"/>
<protein>
    <submittedName>
        <fullName evidence="1">Uncharacterized protein</fullName>
    </submittedName>
</protein>